<dbReference type="PANTHER" id="PTHR42789">
    <property type="entry name" value="D-ISOMER SPECIFIC 2-HYDROXYACID DEHYDROGENASE FAMILY PROTEIN (AFU_ORTHOLOGUE AFUA_6G10090)"/>
    <property type="match status" value="1"/>
</dbReference>
<dbReference type="InterPro" id="IPR036291">
    <property type="entry name" value="NAD(P)-bd_dom_sf"/>
</dbReference>
<evidence type="ECO:0000259" key="4">
    <source>
        <dbReference type="Pfam" id="PF02826"/>
    </source>
</evidence>
<comment type="similarity">
    <text evidence="1">Belongs to the D-isomer specific 2-hydroxyacid dehydrogenase family.</text>
</comment>
<reference evidence="5 6" key="1">
    <citation type="journal article" date="2016" name="Nat. Commun.">
        <title>Thousands of microbial genomes shed light on interconnected biogeochemical processes in an aquifer system.</title>
        <authorList>
            <person name="Anantharaman K."/>
            <person name="Brown C.T."/>
            <person name="Hug L.A."/>
            <person name="Sharon I."/>
            <person name="Castelle C.J."/>
            <person name="Probst A.J."/>
            <person name="Thomas B.C."/>
            <person name="Singh A."/>
            <person name="Wilkins M.J."/>
            <person name="Karaoz U."/>
            <person name="Brodie E.L."/>
            <person name="Williams K.H."/>
            <person name="Hubbard S.S."/>
            <person name="Banfield J.F."/>
        </authorList>
    </citation>
    <scope>NUCLEOTIDE SEQUENCE [LARGE SCALE GENOMIC DNA]</scope>
    <source>
        <strain evidence="6">RIFCSPLOWO2_12_FULL_64_10</strain>
    </source>
</reference>
<evidence type="ECO:0000256" key="2">
    <source>
        <dbReference type="ARBA" id="ARBA00023002"/>
    </source>
</evidence>
<dbReference type="Pfam" id="PF02826">
    <property type="entry name" value="2-Hacid_dh_C"/>
    <property type="match status" value="1"/>
</dbReference>
<accession>A0A1F6D5Z5</accession>
<keyword evidence="3" id="KW-0520">NAD</keyword>
<dbReference type="AlphaFoldDB" id="A0A1F6D5Z5"/>
<comment type="caution">
    <text evidence="5">The sequence shown here is derived from an EMBL/GenBank/DDBJ whole genome shotgun (WGS) entry which is preliminary data.</text>
</comment>
<dbReference type="Gene3D" id="3.40.50.720">
    <property type="entry name" value="NAD(P)-binding Rossmann-like Domain"/>
    <property type="match status" value="2"/>
</dbReference>
<dbReference type="PROSITE" id="PS00065">
    <property type="entry name" value="D_2_HYDROXYACID_DH_1"/>
    <property type="match status" value="1"/>
</dbReference>
<keyword evidence="2" id="KW-0560">Oxidoreductase</keyword>
<feature type="domain" description="D-isomer specific 2-hydroxyacid dehydrogenase NAD-binding" evidence="4">
    <location>
        <begin position="118"/>
        <end position="302"/>
    </location>
</feature>
<gene>
    <name evidence="5" type="ORF">A3F84_10725</name>
</gene>
<dbReference type="PANTHER" id="PTHR42789:SF1">
    <property type="entry name" value="D-ISOMER SPECIFIC 2-HYDROXYACID DEHYDROGENASE FAMILY PROTEIN (AFU_ORTHOLOGUE AFUA_6G10090)"/>
    <property type="match status" value="1"/>
</dbReference>
<protein>
    <recommendedName>
        <fullName evidence="4">D-isomer specific 2-hydroxyacid dehydrogenase NAD-binding domain-containing protein</fullName>
    </recommendedName>
</protein>
<name>A0A1F6D5Z5_HANXR</name>
<dbReference type="GO" id="GO:0016491">
    <property type="term" value="F:oxidoreductase activity"/>
    <property type="evidence" value="ECO:0007669"/>
    <property type="project" value="UniProtKB-KW"/>
</dbReference>
<dbReference type="SUPFAM" id="SSF52283">
    <property type="entry name" value="Formate/glycerate dehydrogenase catalytic domain-like"/>
    <property type="match status" value="1"/>
</dbReference>
<sequence>MRPLFLFARRPDLEAIWPFVPERLIARLGELGEAQVMNADHERPLCEQADLGRVVGIAHFGGRLTDACVSAAPNLRMVGGVLDIGGHRNLPIDALFSRDIAVIDATRAWGQSVAECAVALALGALRGIPQWHCRMADREPLWTYAAQQFCDNPGFVNGDLGAKRVGVMGLGAIGGRIARWCCAFGATVFGYDPFLPKSRVESWGVTPVEMDALVDAADVLFVAIPPTPSARGILSRERIHRLRKGALVVVITRAHPVDMEALRERILADELFGAFDVYDTEPLPVEDPLRGRANVVHTPHIAGRTRDANLRAADIIADEFGRLLRGEAPELRLTREAIAIRAEIRETPPVE</sequence>
<evidence type="ECO:0000313" key="5">
    <source>
        <dbReference type="EMBL" id="OGG56859.1"/>
    </source>
</evidence>
<evidence type="ECO:0000256" key="3">
    <source>
        <dbReference type="ARBA" id="ARBA00023027"/>
    </source>
</evidence>
<dbReference type="InterPro" id="IPR029752">
    <property type="entry name" value="D-isomer_DH_CS1"/>
</dbReference>
<proteinExistence type="inferred from homology"/>
<dbReference type="InterPro" id="IPR006140">
    <property type="entry name" value="D-isomer_DH_NAD-bd"/>
</dbReference>
<dbReference type="InterPro" id="IPR050857">
    <property type="entry name" value="D-2-hydroxyacid_DH"/>
</dbReference>
<evidence type="ECO:0000256" key="1">
    <source>
        <dbReference type="ARBA" id="ARBA00005854"/>
    </source>
</evidence>
<dbReference type="GO" id="GO:0051287">
    <property type="term" value="F:NAD binding"/>
    <property type="evidence" value="ECO:0007669"/>
    <property type="project" value="InterPro"/>
</dbReference>
<dbReference type="Proteomes" id="UP000178606">
    <property type="component" value="Unassembled WGS sequence"/>
</dbReference>
<evidence type="ECO:0000313" key="6">
    <source>
        <dbReference type="Proteomes" id="UP000178606"/>
    </source>
</evidence>
<dbReference type="EMBL" id="MFKF01000023">
    <property type="protein sequence ID" value="OGG56859.1"/>
    <property type="molecule type" value="Genomic_DNA"/>
</dbReference>
<organism evidence="5 6">
    <name type="scientific">Handelsmanbacteria sp. (strain RIFCSPLOWO2_12_FULL_64_10)</name>
    <dbReference type="NCBI Taxonomy" id="1817868"/>
    <lineage>
        <taxon>Bacteria</taxon>
        <taxon>Candidatus Handelsmaniibacteriota</taxon>
    </lineage>
</organism>
<dbReference type="SUPFAM" id="SSF51735">
    <property type="entry name" value="NAD(P)-binding Rossmann-fold domains"/>
    <property type="match status" value="1"/>
</dbReference>